<proteinExistence type="predicted"/>
<reference evidence="2 3" key="1">
    <citation type="journal article" date="2023" name="Mol. Biol. Evol.">
        <title>Genomics of Secondarily Temperate Adaptation in the Only Non-Antarctic Icefish.</title>
        <authorList>
            <person name="Rivera-Colon A.G."/>
            <person name="Rayamajhi N."/>
            <person name="Minhas B.F."/>
            <person name="Madrigal G."/>
            <person name="Bilyk K.T."/>
            <person name="Yoon V."/>
            <person name="Hune M."/>
            <person name="Gregory S."/>
            <person name="Cheng C.H.C."/>
            <person name="Catchen J.M."/>
        </authorList>
    </citation>
    <scope>NUCLEOTIDE SEQUENCE [LARGE SCALE GENOMIC DNA]</scope>
    <source>
        <strain evidence="2">JC2023a</strain>
    </source>
</reference>
<dbReference type="EMBL" id="JAULUE010002064">
    <property type="protein sequence ID" value="KAK5879591.1"/>
    <property type="molecule type" value="Genomic_DNA"/>
</dbReference>
<feature type="region of interest" description="Disordered" evidence="1">
    <location>
        <begin position="53"/>
        <end position="116"/>
    </location>
</feature>
<name>A0AAN8GHS5_9TELE</name>
<protein>
    <submittedName>
        <fullName evidence="2">Uncharacterized protein</fullName>
    </submittedName>
</protein>
<organism evidence="2 3">
    <name type="scientific">Champsocephalus esox</name>
    <name type="common">pike icefish</name>
    <dbReference type="NCBI Taxonomy" id="159716"/>
    <lineage>
        <taxon>Eukaryota</taxon>
        <taxon>Metazoa</taxon>
        <taxon>Chordata</taxon>
        <taxon>Craniata</taxon>
        <taxon>Vertebrata</taxon>
        <taxon>Euteleostomi</taxon>
        <taxon>Actinopterygii</taxon>
        <taxon>Neopterygii</taxon>
        <taxon>Teleostei</taxon>
        <taxon>Neoteleostei</taxon>
        <taxon>Acanthomorphata</taxon>
        <taxon>Eupercaria</taxon>
        <taxon>Perciformes</taxon>
        <taxon>Notothenioidei</taxon>
        <taxon>Channichthyidae</taxon>
        <taxon>Champsocephalus</taxon>
    </lineage>
</organism>
<comment type="caution">
    <text evidence="2">The sequence shown here is derived from an EMBL/GenBank/DDBJ whole genome shotgun (WGS) entry which is preliminary data.</text>
</comment>
<feature type="compositionally biased region" description="Polar residues" evidence="1">
    <location>
        <begin position="107"/>
        <end position="116"/>
    </location>
</feature>
<accession>A0AAN8GHS5</accession>
<gene>
    <name evidence="2" type="ORF">CesoFtcFv8_022692</name>
</gene>
<dbReference type="AlphaFoldDB" id="A0AAN8GHS5"/>
<dbReference type="Proteomes" id="UP001335648">
    <property type="component" value="Unassembled WGS sequence"/>
</dbReference>
<evidence type="ECO:0000313" key="2">
    <source>
        <dbReference type="EMBL" id="KAK5879591.1"/>
    </source>
</evidence>
<evidence type="ECO:0000256" key="1">
    <source>
        <dbReference type="SAM" id="MobiDB-lite"/>
    </source>
</evidence>
<sequence length="116" mass="13297">MFMSKSWFLHFRSQTEGREKTHGNNWSSLKRPRIQSQVYTLIVPPEPLASRQRVRLPAARPQKQPPSGNGSCPEAGFLRLKAPFTQSPGPPQSFRRTQSPLHMKQFEVQSSRVELL</sequence>
<keyword evidence="3" id="KW-1185">Reference proteome</keyword>
<evidence type="ECO:0000313" key="3">
    <source>
        <dbReference type="Proteomes" id="UP001335648"/>
    </source>
</evidence>